<dbReference type="AlphaFoldDB" id="A0A9P6NU44"/>
<comment type="caution">
    <text evidence="1">The sequence shown here is derived from an EMBL/GenBank/DDBJ whole genome shotgun (WGS) entry which is preliminary data.</text>
</comment>
<organism evidence="1 2">
    <name type="scientific">Cronartium quercuum f. sp. fusiforme G11</name>
    <dbReference type="NCBI Taxonomy" id="708437"/>
    <lineage>
        <taxon>Eukaryota</taxon>
        <taxon>Fungi</taxon>
        <taxon>Dikarya</taxon>
        <taxon>Basidiomycota</taxon>
        <taxon>Pucciniomycotina</taxon>
        <taxon>Pucciniomycetes</taxon>
        <taxon>Pucciniales</taxon>
        <taxon>Coleosporiaceae</taxon>
        <taxon>Cronartium</taxon>
    </lineage>
</organism>
<proteinExistence type="predicted"/>
<evidence type="ECO:0000313" key="1">
    <source>
        <dbReference type="EMBL" id="KAG0150333.1"/>
    </source>
</evidence>
<gene>
    <name evidence="1" type="ORF">CROQUDRAFT_17776</name>
</gene>
<reference evidence="1" key="1">
    <citation type="submission" date="2013-11" db="EMBL/GenBank/DDBJ databases">
        <title>Genome sequence of the fusiform rust pathogen reveals effectors for host alternation and coevolution with pine.</title>
        <authorList>
            <consortium name="DOE Joint Genome Institute"/>
            <person name="Smith K."/>
            <person name="Pendleton A."/>
            <person name="Kubisiak T."/>
            <person name="Anderson C."/>
            <person name="Salamov A."/>
            <person name="Aerts A."/>
            <person name="Riley R."/>
            <person name="Clum A."/>
            <person name="Lindquist E."/>
            <person name="Ence D."/>
            <person name="Campbell M."/>
            <person name="Kronenberg Z."/>
            <person name="Feau N."/>
            <person name="Dhillon B."/>
            <person name="Hamelin R."/>
            <person name="Burleigh J."/>
            <person name="Smith J."/>
            <person name="Yandell M."/>
            <person name="Nelson C."/>
            <person name="Grigoriev I."/>
            <person name="Davis J."/>
        </authorList>
    </citation>
    <scope>NUCLEOTIDE SEQUENCE</scope>
    <source>
        <strain evidence="1">G11</strain>
    </source>
</reference>
<feature type="non-terminal residue" evidence="1">
    <location>
        <position position="1"/>
    </location>
</feature>
<feature type="non-terminal residue" evidence="1">
    <location>
        <position position="58"/>
    </location>
</feature>
<dbReference type="Proteomes" id="UP000886653">
    <property type="component" value="Unassembled WGS sequence"/>
</dbReference>
<dbReference type="EMBL" id="MU167220">
    <property type="protein sequence ID" value="KAG0150333.1"/>
    <property type="molecule type" value="Genomic_DNA"/>
</dbReference>
<sequence>TLASQNPILIEAIHSIRWLSKPTTPGLTHRLILVNLLDKELLYKMEKGAVYFEGNSLQ</sequence>
<evidence type="ECO:0000313" key="2">
    <source>
        <dbReference type="Proteomes" id="UP000886653"/>
    </source>
</evidence>
<accession>A0A9P6NU44</accession>
<name>A0A9P6NU44_9BASI</name>
<keyword evidence="2" id="KW-1185">Reference proteome</keyword>
<protein>
    <submittedName>
        <fullName evidence="1">Uncharacterized protein</fullName>
    </submittedName>
</protein>